<dbReference type="STRING" id="3088.A0A383V499"/>
<feature type="compositionally biased region" description="Low complexity" evidence="4">
    <location>
        <begin position="140"/>
        <end position="153"/>
    </location>
</feature>
<gene>
    <name evidence="6" type="ORF">BQ4739_LOCUS220</name>
</gene>
<organism evidence="6 7">
    <name type="scientific">Tetradesmus obliquus</name>
    <name type="common">Green alga</name>
    <name type="synonym">Acutodesmus obliquus</name>
    <dbReference type="NCBI Taxonomy" id="3088"/>
    <lineage>
        <taxon>Eukaryota</taxon>
        <taxon>Viridiplantae</taxon>
        <taxon>Chlorophyta</taxon>
        <taxon>core chlorophytes</taxon>
        <taxon>Chlorophyceae</taxon>
        <taxon>CS clade</taxon>
        <taxon>Sphaeropleales</taxon>
        <taxon>Scenedesmaceae</taxon>
        <taxon>Tetradesmus</taxon>
    </lineage>
</organism>
<dbReference type="Pfam" id="PF13649">
    <property type="entry name" value="Methyltransf_25"/>
    <property type="match status" value="1"/>
</dbReference>
<keyword evidence="2" id="KW-0489">Methyltransferase</keyword>
<proteinExistence type="inferred from homology"/>
<feature type="region of interest" description="Disordered" evidence="4">
    <location>
        <begin position="97"/>
        <end position="153"/>
    </location>
</feature>
<evidence type="ECO:0000259" key="5">
    <source>
        <dbReference type="Pfam" id="PF13649"/>
    </source>
</evidence>
<dbReference type="GO" id="GO:0008173">
    <property type="term" value="F:RNA methyltransferase activity"/>
    <property type="evidence" value="ECO:0007669"/>
    <property type="project" value="UniProtKB-ARBA"/>
</dbReference>
<protein>
    <recommendedName>
        <fullName evidence="5">Methyltransferase domain-containing protein</fullName>
    </recommendedName>
</protein>
<dbReference type="PANTHER" id="PTHR22809">
    <property type="entry name" value="METHYLTRANSFERASE-RELATED"/>
    <property type="match status" value="1"/>
</dbReference>
<dbReference type="SUPFAM" id="SSF53335">
    <property type="entry name" value="S-adenosyl-L-methionine-dependent methyltransferases"/>
    <property type="match status" value="1"/>
</dbReference>
<dbReference type="GO" id="GO:0032259">
    <property type="term" value="P:methylation"/>
    <property type="evidence" value="ECO:0007669"/>
    <property type="project" value="UniProtKB-KW"/>
</dbReference>
<dbReference type="Gene3D" id="3.40.50.150">
    <property type="entry name" value="Vaccinia Virus protein VP39"/>
    <property type="match status" value="1"/>
</dbReference>
<evidence type="ECO:0000256" key="2">
    <source>
        <dbReference type="ARBA" id="ARBA00022603"/>
    </source>
</evidence>
<feature type="compositionally biased region" description="Low complexity" evidence="4">
    <location>
        <begin position="104"/>
        <end position="124"/>
    </location>
</feature>
<feature type="compositionally biased region" description="Polar residues" evidence="4">
    <location>
        <begin position="127"/>
        <end position="139"/>
    </location>
</feature>
<reference evidence="6 7" key="1">
    <citation type="submission" date="2016-10" db="EMBL/GenBank/DDBJ databases">
        <authorList>
            <person name="Cai Z."/>
        </authorList>
    </citation>
    <scope>NUCLEOTIDE SEQUENCE [LARGE SCALE GENOMIC DNA]</scope>
</reference>
<comment type="similarity">
    <text evidence="1">Belongs to the methyltransferase superfamily. METL family.</text>
</comment>
<keyword evidence="7" id="KW-1185">Reference proteome</keyword>
<dbReference type="CDD" id="cd02440">
    <property type="entry name" value="AdoMet_MTases"/>
    <property type="match status" value="1"/>
</dbReference>
<name>A0A383V499_TETOB</name>
<dbReference type="InterPro" id="IPR026113">
    <property type="entry name" value="METTL2/6/8-like"/>
</dbReference>
<evidence type="ECO:0000256" key="1">
    <source>
        <dbReference type="ARBA" id="ARBA00009725"/>
    </source>
</evidence>
<dbReference type="PANTHER" id="PTHR22809:SF14">
    <property type="entry name" value="TRNA N(3)-METHYLCYTIDINE METHYLTRANSFERASE"/>
    <property type="match status" value="1"/>
</dbReference>
<accession>A0A383V499</accession>
<evidence type="ECO:0000313" key="6">
    <source>
        <dbReference type="EMBL" id="SZX59612.1"/>
    </source>
</evidence>
<keyword evidence="3" id="KW-0808">Transferase</keyword>
<dbReference type="InterPro" id="IPR029063">
    <property type="entry name" value="SAM-dependent_MTases_sf"/>
</dbReference>
<feature type="region of interest" description="Disordered" evidence="4">
    <location>
        <begin position="1"/>
        <end position="29"/>
    </location>
</feature>
<dbReference type="AlphaFoldDB" id="A0A383V499"/>
<feature type="domain" description="Methyltransferase" evidence="5">
    <location>
        <begin position="231"/>
        <end position="334"/>
    </location>
</feature>
<dbReference type="GO" id="GO:0008757">
    <property type="term" value="F:S-adenosylmethionine-dependent methyltransferase activity"/>
    <property type="evidence" value="ECO:0007669"/>
    <property type="project" value="UniProtKB-ARBA"/>
</dbReference>
<dbReference type="EMBL" id="FNXT01000007">
    <property type="protein sequence ID" value="SZX59612.1"/>
    <property type="molecule type" value="Genomic_DNA"/>
</dbReference>
<evidence type="ECO:0000313" key="7">
    <source>
        <dbReference type="Proteomes" id="UP000256970"/>
    </source>
</evidence>
<evidence type="ECO:0000256" key="4">
    <source>
        <dbReference type="SAM" id="MobiDB-lite"/>
    </source>
</evidence>
<sequence length="425" mass="46333">MGPAGPASRQHQQEQHVSSSSSGSSSLACPAYVGQQNSLAAEYHSSDFDWQEHAHQTAELVEKQWAAAPAAVRQAAQLSEESGQPLSAVAAFLQRLHQHKQHDSSAASSSSSSSSRQTSSSRAAVLQHQQQQGETGSAGQQWHQQQQEQQQQQQQQQQHTQLQLRDIQQQAEGAVPVAAPVLQAAACQQPGSSNEWEVFYRAHPSARFYKERRYLLLEFPCLAPPAHPQHIVEIGAGCGSSILPAMRAQPQAQVTVCDVSATCLEQLQGAMQLLGLAPQRCTSFVADGTDPGLAQQLASCCADVALIMFTLSAVEPAGMLRMMQNAAASLRPGGLLCVRDHALYDMVQLRIPPEQCIGRHIYKRGDGTLAYFYTTEELAGLAAAAGLEVVECEYVCVFNRNRKSGLELRRTFVHAVFRRPLHRPR</sequence>
<evidence type="ECO:0000256" key="3">
    <source>
        <dbReference type="ARBA" id="ARBA00022679"/>
    </source>
</evidence>
<dbReference type="Proteomes" id="UP000256970">
    <property type="component" value="Unassembled WGS sequence"/>
</dbReference>
<dbReference type="InterPro" id="IPR041698">
    <property type="entry name" value="Methyltransf_25"/>
</dbReference>